<evidence type="ECO:0000313" key="1">
    <source>
        <dbReference type="EMBL" id="JAW15256.1"/>
    </source>
</evidence>
<dbReference type="EMBL" id="GFTR01001170">
    <property type="protein sequence ID" value="JAW15256.1"/>
    <property type="molecule type" value="Transcribed_RNA"/>
</dbReference>
<protein>
    <submittedName>
        <fullName evidence="1">Putative secreted protein</fullName>
    </submittedName>
</protein>
<accession>A0A224XRX4</accession>
<reference evidence="1" key="1">
    <citation type="journal article" date="2018" name="PLoS Negl. Trop. Dis.">
        <title>An insight into the salivary gland and fat body transcriptome of Panstrongylus lignarius (Hemiptera: Heteroptera), the main vector of Chagas disease in Peru.</title>
        <authorList>
            <person name="Nevoa J.C."/>
            <person name="Mendes M.T."/>
            <person name="da Silva M.V."/>
            <person name="Soares S.C."/>
            <person name="Oliveira C.J.F."/>
            <person name="Ribeiro J.M.C."/>
        </authorList>
    </citation>
    <scope>NUCLEOTIDE SEQUENCE</scope>
</reference>
<proteinExistence type="predicted"/>
<dbReference type="AlphaFoldDB" id="A0A224XRX4"/>
<name>A0A224XRX4_9HEMI</name>
<organism evidence="1">
    <name type="scientific">Panstrongylus lignarius</name>
    <dbReference type="NCBI Taxonomy" id="156445"/>
    <lineage>
        <taxon>Eukaryota</taxon>
        <taxon>Metazoa</taxon>
        <taxon>Ecdysozoa</taxon>
        <taxon>Arthropoda</taxon>
        <taxon>Hexapoda</taxon>
        <taxon>Insecta</taxon>
        <taxon>Pterygota</taxon>
        <taxon>Neoptera</taxon>
        <taxon>Paraneoptera</taxon>
        <taxon>Hemiptera</taxon>
        <taxon>Heteroptera</taxon>
        <taxon>Panheteroptera</taxon>
        <taxon>Cimicomorpha</taxon>
        <taxon>Reduviidae</taxon>
        <taxon>Triatominae</taxon>
        <taxon>Panstrongylus</taxon>
    </lineage>
</organism>
<sequence>MPTVQAYVPIHLKWLAVILHIRTVVTGQNVLLLQLYRHVSILLGEVAANGSIDIYHCPAIRDAADLLARWLLGCDRFVLLHESVFDYP</sequence>